<feature type="compositionally biased region" description="Basic residues" evidence="1">
    <location>
        <begin position="57"/>
        <end position="71"/>
    </location>
</feature>
<dbReference type="Proteomes" id="UP000644610">
    <property type="component" value="Unassembled WGS sequence"/>
</dbReference>
<gene>
    <name evidence="2" type="ORF">Psi02_04580</name>
</gene>
<evidence type="ECO:0000313" key="2">
    <source>
        <dbReference type="EMBL" id="GII44034.1"/>
    </source>
</evidence>
<evidence type="ECO:0000313" key="3">
    <source>
        <dbReference type="Proteomes" id="UP000644610"/>
    </source>
</evidence>
<sequence>MPNRRRPIQPNSGGHVRRGGGLAIFTENPLPPPVAGRDARTRHRLNIRKERVMLRHHHCRRRGHRVHRRMRMRFDTHM</sequence>
<name>A0A8J3UEF6_9ACTN</name>
<reference evidence="2" key="1">
    <citation type="submission" date="2021-01" db="EMBL/GenBank/DDBJ databases">
        <title>Whole genome shotgun sequence of Planotetraspora silvatica NBRC 100141.</title>
        <authorList>
            <person name="Komaki H."/>
            <person name="Tamura T."/>
        </authorList>
    </citation>
    <scope>NUCLEOTIDE SEQUENCE</scope>
    <source>
        <strain evidence="2">NBRC 100141</strain>
    </source>
</reference>
<organism evidence="2 3">
    <name type="scientific">Planotetraspora silvatica</name>
    <dbReference type="NCBI Taxonomy" id="234614"/>
    <lineage>
        <taxon>Bacteria</taxon>
        <taxon>Bacillati</taxon>
        <taxon>Actinomycetota</taxon>
        <taxon>Actinomycetes</taxon>
        <taxon>Streptosporangiales</taxon>
        <taxon>Streptosporangiaceae</taxon>
        <taxon>Planotetraspora</taxon>
    </lineage>
</organism>
<dbReference type="AlphaFoldDB" id="A0A8J3UEF6"/>
<feature type="region of interest" description="Disordered" evidence="1">
    <location>
        <begin position="57"/>
        <end position="78"/>
    </location>
</feature>
<evidence type="ECO:0000256" key="1">
    <source>
        <dbReference type="SAM" id="MobiDB-lite"/>
    </source>
</evidence>
<proteinExistence type="predicted"/>
<keyword evidence="3" id="KW-1185">Reference proteome</keyword>
<accession>A0A8J3UEF6</accession>
<dbReference type="EMBL" id="BOOQ01000002">
    <property type="protein sequence ID" value="GII44034.1"/>
    <property type="molecule type" value="Genomic_DNA"/>
</dbReference>
<comment type="caution">
    <text evidence="2">The sequence shown here is derived from an EMBL/GenBank/DDBJ whole genome shotgun (WGS) entry which is preliminary data.</text>
</comment>
<feature type="region of interest" description="Disordered" evidence="1">
    <location>
        <begin position="1"/>
        <end position="37"/>
    </location>
</feature>
<protein>
    <submittedName>
        <fullName evidence="2">Uncharacterized protein</fullName>
    </submittedName>
</protein>